<keyword evidence="3" id="KW-1185">Reference proteome</keyword>
<organism evidence="2 3">
    <name type="scientific">Sphingorhabdus buctiana</name>
    <dbReference type="NCBI Taxonomy" id="1508805"/>
    <lineage>
        <taxon>Bacteria</taxon>
        <taxon>Pseudomonadati</taxon>
        <taxon>Pseudomonadota</taxon>
        <taxon>Alphaproteobacteria</taxon>
        <taxon>Sphingomonadales</taxon>
        <taxon>Sphingomonadaceae</taxon>
        <taxon>Sphingorhabdus</taxon>
    </lineage>
</organism>
<gene>
    <name evidence="2" type="ORF">ACFSAG_07550</name>
</gene>
<keyword evidence="1" id="KW-1133">Transmembrane helix</keyword>
<feature type="transmembrane region" description="Helical" evidence="1">
    <location>
        <begin position="50"/>
        <end position="69"/>
    </location>
</feature>
<keyword evidence="1" id="KW-0472">Membrane</keyword>
<proteinExistence type="predicted"/>
<reference evidence="3" key="1">
    <citation type="journal article" date="2019" name="Int. J. Syst. Evol. Microbiol.">
        <title>The Global Catalogue of Microorganisms (GCM) 10K type strain sequencing project: providing services to taxonomists for standard genome sequencing and annotation.</title>
        <authorList>
            <consortium name="The Broad Institute Genomics Platform"/>
            <consortium name="The Broad Institute Genome Sequencing Center for Infectious Disease"/>
            <person name="Wu L."/>
            <person name="Ma J."/>
        </authorList>
    </citation>
    <scope>NUCLEOTIDE SEQUENCE [LARGE SCALE GENOMIC DNA]</scope>
    <source>
        <strain evidence="3">CGMCC 1.12449</strain>
    </source>
</reference>
<keyword evidence="1" id="KW-0812">Transmembrane</keyword>
<evidence type="ECO:0000313" key="3">
    <source>
        <dbReference type="Proteomes" id="UP001597215"/>
    </source>
</evidence>
<protein>
    <submittedName>
        <fullName evidence="2">Uncharacterized protein</fullName>
    </submittedName>
</protein>
<sequence>MRRIKQRFERLAGYLPLPSCPRSIGCLLGNVLLHHGAMICHGLLSSVTAGTISIFIGDMIGSWVIIYGVKAGMDFYSRSLRS</sequence>
<evidence type="ECO:0000256" key="1">
    <source>
        <dbReference type="SAM" id="Phobius"/>
    </source>
</evidence>
<comment type="caution">
    <text evidence="2">The sequence shown here is derived from an EMBL/GenBank/DDBJ whole genome shotgun (WGS) entry which is preliminary data.</text>
</comment>
<dbReference type="EMBL" id="JBHUEL010000007">
    <property type="protein sequence ID" value="MFD1766695.1"/>
    <property type="molecule type" value="Genomic_DNA"/>
</dbReference>
<evidence type="ECO:0000313" key="2">
    <source>
        <dbReference type="EMBL" id="MFD1766695.1"/>
    </source>
</evidence>
<dbReference type="Proteomes" id="UP001597215">
    <property type="component" value="Unassembled WGS sequence"/>
</dbReference>
<accession>A0ABW4MD19</accession>
<dbReference type="RefSeq" id="WP_381513100.1">
    <property type="nucleotide sequence ID" value="NZ_JBHUEL010000007.1"/>
</dbReference>
<name>A0ABW4MD19_9SPHN</name>